<organism evidence="1">
    <name type="scientific">Oryza punctata</name>
    <name type="common">Red rice</name>
    <dbReference type="NCBI Taxonomy" id="4537"/>
    <lineage>
        <taxon>Eukaryota</taxon>
        <taxon>Viridiplantae</taxon>
        <taxon>Streptophyta</taxon>
        <taxon>Embryophyta</taxon>
        <taxon>Tracheophyta</taxon>
        <taxon>Spermatophyta</taxon>
        <taxon>Magnoliopsida</taxon>
        <taxon>Liliopsida</taxon>
        <taxon>Poales</taxon>
        <taxon>Poaceae</taxon>
        <taxon>BOP clade</taxon>
        <taxon>Oryzoideae</taxon>
        <taxon>Oryzeae</taxon>
        <taxon>Oryzinae</taxon>
        <taxon>Oryza</taxon>
    </lineage>
</organism>
<dbReference type="Proteomes" id="UP000026962">
    <property type="component" value="Chromosome 7"/>
</dbReference>
<dbReference type="Gramene" id="OPUNC07G10830.1">
    <property type="protein sequence ID" value="OPUNC07G10830.1"/>
    <property type="gene ID" value="OPUNC07G10830"/>
</dbReference>
<dbReference type="AlphaFoldDB" id="A0A0E0LJU5"/>
<sequence length="235" mass="25261">MPCYDSSSSKAIVSGGFGDSTAMATATTGRLLFPMLIRTNYVAWAIRMKFLLRTNGAWGAINPEKTSGAVDESKDQLALMIISQLIDDETLLRVAEKETTSDSVGVQQVILNSVHGVEVVKQNDHAESAILVAMDFYRPQRRRAKGENLHQLVLAHGDVAHLAVVRPEAAKLPGAAEETPHVRSYLLPSPSNTGTSIPCWPSLPSPITQSSSPSVKASVMCRAAMEPLARPQAAE</sequence>
<evidence type="ECO:0000313" key="2">
    <source>
        <dbReference type="Proteomes" id="UP000026962"/>
    </source>
</evidence>
<protein>
    <recommendedName>
        <fullName evidence="3">DUF4219 domain-containing protein</fullName>
    </recommendedName>
</protein>
<proteinExistence type="predicted"/>
<accession>A0A0E0LJU5</accession>
<evidence type="ECO:0000313" key="1">
    <source>
        <dbReference type="EnsemblPlants" id="OPUNC07G10830.1"/>
    </source>
</evidence>
<keyword evidence="2" id="KW-1185">Reference proteome</keyword>
<dbReference type="eggNOG" id="KOG0017">
    <property type="taxonomic scope" value="Eukaryota"/>
</dbReference>
<dbReference type="EnsemblPlants" id="OPUNC07G10830.1">
    <property type="protein sequence ID" value="OPUNC07G10830.1"/>
    <property type="gene ID" value="OPUNC07G10830"/>
</dbReference>
<reference evidence="1" key="2">
    <citation type="submission" date="2018-05" db="EMBL/GenBank/DDBJ databases">
        <title>OpunRS2 (Oryza punctata Reference Sequence Version 2).</title>
        <authorList>
            <person name="Zhang J."/>
            <person name="Kudrna D."/>
            <person name="Lee S."/>
            <person name="Talag J."/>
            <person name="Welchert J."/>
            <person name="Wing R.A."/>
        </authorList>
    </citation>
    <scope>NUCLEOTIDE SEQUENCE [LARGE SCALE GENOMIC DNA]</scope>
</reference>
<dbReference type="HOGENOM" id="CLU_1181826_0_0_1"/>
<dbReference type="STRING" id="4537.A0A0E0LJU5"/>
<evidence type="ECO:0008006" key="3">
    <source>
        <dbReference type="Google" id="ProtNLM"/>
    </source>
</evidence>
<reference evidence="1" key="1">
    <citation type="submission" date="2015-04" db="UniProtKB">
        <authorList>
            <consortium name="EnsemblPlants"/>
        </authorList>
    </citation>
    <scope>IDENTIFICATION</scope>
</reference>
<name>A0A0E0LJU5_ORYPU</name>